<keyword evidence="2" id="KW-1185">Reference proteome</keyword>
<accession>A0A316H082</accession>
<comment type="caution">
    <text evidence="1">The sequence shown here is derived from an EMBL/GenBank/DDBJ whole genome shotgun (WGS) entry which is preliminary data.</text>
</comment>
<protein>
    <recommendedName>
        <fullName evidence="3">TonB-dependent receptor-like protein</fullName>
    </recommendedName>
</protein>
<sequence length="169" mass="19195">MKKLGVTKAPWTGGLIQEVRVRQFFARVAMTFNFGTVMRDYRPYPGSDTETSALVADRWRKPGDELTTDIPRIATGGANTYREFVTRYSSNSIMSADNVRLSEVMVGFNLPNQYLKRYGLGTFTMTLQVQNIAYWARNKYHLDPSVVSFDGRIGNPLPKIYSCNLSLNF</sequence>
<evidence type="ECO:0000313" key="2">
    <source>
        <dbReference type="Proteomes" id="UP000245678"/>
    </source>
</evidence>
<reference evidence="1 2" key="1">
    <citation type="submission" date="2018-05" db="EMBL/GenBank/DDBJ databases">
        <title>Genomic Encyclopedia of Archaeal and Bacterial Type Strains, Phase II (KMG-II): from individual species to whole genera.</title>
        <authorList>
            <person name="Goeker M."/>
        </authorList>
    </citation>
    <scope>NUCLEOTIDE SEQUENCE [LARGE SCALE GENOMIC DNA]</scope>
    <source>
        <strain evidence="1 2">DSM 19975</strain>
    </source>
</reference>
<dbReference type="Proteomes" id="UP000245678">
    <property type="component" value="Unassembled WGS sequence"/>
</dbReference>
<organism evidence="1 2">
    <name type="scientific">Mucilaginibacter oryzae</name>
    <dbReference type="NCBI Taxonomy" id="468058"/>
    <lineage>
        <taxon>Bacteria</taxon>
        <taxon>Pseudomonadati</taxon>
        <taxon>Bacteroidota</taxon>
        <taxon>Sphingobacteriia</taxon>
        <taxon>Sphingobacteriales</taxon>
        <taxon>Sphingobacteriaceae</taxon>
        <taxon>Mucilaginibacter</taxon>
    </lineage>
</organism>
<name>A0A316H082_9SPHI</name>
<dbReference type="AlphaFoldDB" id="A0A316H082"/>
<evidence type="ECO:0008006" key="3">
    <source>
        <dbReference type="Google" id="ProtNLM"/>
    </source>
</evidence>
<gene>
    <name evidence="1" type="ORF">LX99_04633</name>
</gene>
<dbReference type="EMBL" id="QGHA01000015">
    <property type="protein sequence ID" value="PWK69980.1"/>
    <property type="molecule type" value="Genomic_DNA"/>
</dbReference>
<proteinExistence type="predicted"/>
<evidence type="ECO:0000313" key="1">
    <source>
        <dbReference type="EMBL" id="PWK69980.1"/>
    </source>
</evidence>